<dbReference type="AlphaFoldDB" id="A0A3S5BL37"/>
<protein>
    <submittedName>
        <fullName evidence="2">Uncharacterized protein</fullName>
    </submittedName>
</protein>
<dbReference type="EMBL" id="CAAALY010095151">
    <property type="protein sequence ID" value="VEL28450.1"/>
    <property type="molecule type" value="Genomic_DNA"/>
</dbReference>
<reference evidence="2" key="1">
    <citation type="submission" date="2018-11" db="EMBL/GenBank/DDBJ databases">
        <authorList>
            <consortium name="Pathogen Informatics"/>
        </authorList>
    </citation>
    <scope>NUCLEOTIDE SEQUENCE</scope>
</reference>
<organism evidence="2 3">
    <name type="scientific">Protopolystoma xenopodis</name>
    <dbReference type="NCBI Taxonomy" id="117903"/>
    <lineage>
        <taxon>Eukaryota</taxon>
        <taxon>Metazoa</taxon>
        <taxon>Spiralia</taxon>
        <taxon>Lophotrochozoa</taxon>
        <taxon>Platyhelminthes</taxon>
        <taxon>Monogenea</taxon>
        <taxon>Polyopisthocotylea</taxon>
        <taxon>Polystomatidea</taxon>
        <taxon>Polystomatidae</taxon>
        <taxon>Protopolystoma</taxon>
    </lineage>
</organism>
<feature type="region of interest" description="Disordered" evidence="1">
    <location>
        <begin position="79"/>
        <end position="106"/>
    </location>
</feature>
<evidence type="ECO:0000256" key="1">
    <source>
        <dbReference type="SAM" id="MobiDB-lite"/>
    </source>
</evidence>
<evidence type="ECO:0000313" key="3">
    <source>
        <dbReference type="Proteomes" id="UP000784294"/>
    </source>
</evidence>
<proteinExistence type="predicted"/>
<keyword evidence="3" id="KW-1185">Reference proteome</keyword>
<comment type="caution">
    <text evidence="2">The sequence shown here is derived from an EMBL/GenBank/DDBJ whole genome shotgun (WGS) entry which is preliminary data.</text>
</comment>
<evidence type="ECO:0000313" key="2">
    <source>
        <dbReference type="EMBL" id="VEL28450.1"/>
    </source>
</evidence>
<accession>A0A3S5BL37</accession>
<feature type="compositionally biased region" description="Low complexity" evidence="1">
    <location>
        <begin position="79"/>
        <end position="93"/>
    </location>
</feature>
<dbReference type="Proteomes" id="UP000784294">
    <property type="component" value="Unassembled WGS sequence"/>
</dbReference>
<name>A0A3S5BL37_9PLAT</name>
<gene>
    <name evidence="2" type="ORF">PXEA_LOCUS21890</name>
</gene>
<sequence>MLFLCELVTRYRPFGSNPILEVLNSSRKPLPSKIPPNQAEQVLVVKTSLPDVAVSETNAEQMSSPVSLESSQSALISTSTTSSTITASRSTCSEGPNADGKSFSDSEATKQAQLPLQPLANAFIGLIRRIVFITASNTHLALPNLLALKQIVIPLMNDGKPVPCFGGSVPVESRFPDEGLRLLFQTCLKLLLAMSPLVKDIALRGWCLIIEIC</sequence>